<dbReference type="WBParaSite" id="SVE_0409200.1">
    <property type="protein sequence ID" value="SVE_0409200.1"/>
    <property type="gene ID" value="SVE_0409200"/>
</dbReference>
<evidence type="ECO:0000313" key="2">
    <source>
        <dbReference type="Proteomes" id="UP000035680"/>
    </source>
</evidence>
<dbReference type="Proteomes" id="UP000035680">
    <property type="component" value="Unassembled WGS sequence"/>
</dbReference>
<keyword evidence="2" id="KW-1185">Reference proteome</keyword>
<reference evidence="2" key="1">
    <citation type="submission" date="2014-07" db="EMBL/GenBank/DDBJ databases">
        <authorList>
            <person name="Martin A.A"/>
            <person name="De Silva N."/>
        </authorList>
    </citation>
    <scope>NUCLEOTIDE SEQUENCE</scope>
</reference>
<sequence>MSNLTPCLYCHRLYSKYSLNLHQPKCFDNPNSKIQEDINNLQNKNFTLPNINDKNGKRRKKTPLNRSKSSSSNENKNNKKSNSYANIYINNNGRRFSNEDNERGVVVKNSTSSTDFTQEVIEKLQTIVINESTENVLDRPGTQTLYSSQENCENHLMCFICGIFCESHIIKTHQEQCLIIWETIQKQLPLYIRSTPPKIVNVPSVDGTINITRHNQLAEASYKKCQKTKCNRCGKLFNFSEVLNHECQRFEPNFELYF</sequence>
<evidence type="ECO:0000313" key="3">
    <source>
        <dbReference type="WBParaSite" id="SVE_0409200.1"/>
    </source>
</evidence>
<proteinExistence type="predicted"/>
<dbReference type="AlphaFoldDB" id="A0A0K0F5K1"/>
<protein>
    <submittedName>
        <fullName evidence="3">C2H2-type domain-containing protein</fullName>
    </submittedName>
</protein>
<feature type="compositionally biased region" description="Polar residues" evidence="1">
    <location>
        <begin position="43"/>
        <end position="53"/>
    </location>
</feature>
<evidence type="ECO:0000256" key="1">
    <source>
        <dbReference type="SAM" id="MobiDB-lite"/>
    </source>
</evidence>
<name>A0A0K0F5K1_STRVS</name>
<feature type="region of interest" description="Disordered" evidence="1">
    <location>
        <begin position="43"/>
        <end position="84"/>
    </location>
</feature>
<reference evidence="3" key="2">
    <citation type="submission" date="2015-08" db="UniProtKB">
        <authorList>
            <consortium name="WormBaseParasite"/>
        </authorList>
    </citation>
    <scope>IDENTIFICATION</scope>
</reference>
<feature type="compositionally biased region" description="Low complexity" evidence="1">
    <location>
        <begin position="67"/>
        <end position="84"/>
    </location>
</feature>
<organism evidence="2 3">
    <name type="scientific">Strongyloides venezuelensis</name>
    <name type="common">Threadworm</name>
    <dbReference type="NCBI Taxonomy" id="75913"/>
    <lineage>
        <taxon>Eukaryota</taxon>
        <taxon>Metazoa</taxon>
        <taxon>Ecdysozoa</taxon>
        <taxon>Nematoda</taxon>
        <taxon>Chromadorea</taxon>
        <taxon>Rhabditida</taxon>
        <taxon>Tylenchina</taxon>
        <taxon>Panagrolaimomorpha</taxon>
        <taxon>Strongyloidoidea</taxon>
        <taxon>Strongyloididae</taxon>
        <taxon>Strongyloides</taxon>
    </lineage>
</organism>
<accession>A0A0K0F5K1</accession>